<gene>
    <name evidence="2" type="ORF">CVM52_09865</name>
</gene>
<dbReference type="SUPFAM" id="SSF69118">
    <property type="entry name" value="AhpD-like"/>
    <property type="match status" value="1"/>
</dbReference>
<dbReference type="OrthoDB" id="9801400at2"/>
<comment type="caution">
    <text evidence="2">The sequence shown here is derived from an EMBL/GenBank/DDBJ whole genome shotgun (WGS) entry which is preliminary data.</text>
</comment>
<reference evidence="2 3" key="1">
    <citation type="journal article" date="2018" name="Int. J. Syst. Evol. Microbiol.">
        <title>Pseudooceanicola lipolyticus sp. nov., a marine alphaproteobacterium, reclassification of Oceanicola flagellatus as Pseudooceanicola flagellatus comb. nov. and emended description of the genus Pseudooceanicola.</title>
        <authorList>
            <person name="Huang M.-M."/>
            <person name="Guo L.-L."/>
            <person name="Wu Y.-H."/>
            <person name="Lai Q.-L."/>
            <person name="Shao Z.-Z."/>
            <person name="Wang C.-S."/>
            <person name="Wu M."/>
            <person name="Xu X.-W."/>
        </authorList>
    </citation>
    <scope>NUCLEOTIDE SEQUENCE [LARGE SCALE GENOMIC DNA]</scope>
    <source>
        <strain evidence="2 3">157</strain>
    </source>
</reference>
<keyword evidence="3" id="KW-1185">Reference proteome</keyword>
<dbReference type="InterPro" id="IPR052512">
    <property type="entry name" value="4CMD/NDH-1_regulator"/>
</dbReference>
<evidence type="ECO:0000313" key="2">
    <source>
        <dbReference type="EMBL" id="PJE36873.1"/>
    </source>
</evidence>
<accession>A0A2M8J273</accession>
<dbReference type="InterPro" id="IPR003779">
    <property type="entry name" value="CMD-like"/>
</dbReference>
<dbReference type="RefSeq" id="WP_100162341.1">
    <property type="nucleotide sequence ID" value="NZ_PGTB01000028.1"/>
</dbReference>
<feature type="domain" description="Carboxymuconolactone decarboxylase-like" evidence="1">
    <location>
        <begin position="38"/>
        <end position="123"/>
    </location>
</feature>
<evidence type="ECO:0000259" key="1">
    <source>
        <dbReference type="Pfam" id="PF02627"/>
    </source>
</evidence>
<dbReference type="PANTHER" id="PTHR33570">
    <property type="entry name" value="4-CARBOXYMUCONOLACTONE DECARBOXYLASE FAMILY PROTEIN"/>
    <property type="match status" value="1"/>
</dbReference>
<dbReference type="InterPro" id="IPR029032">
    <property type="entry name" value="AhpD-like"/>
</dbReference>
<dbReference type="GO" id="GO:0051920">
    <property type="term" value="F:peroxiredoxin activity"/>
    <property type="evidence" value="ECO:0007669"/>
    <property type="project" value="InterPro"/>
</dbReference>
<evidence type="ECO:0000313" key="3">
    <source>
        <dbReference type="Proteomes" id="UP000231553"/>
    </source>
</evidence>
<protein>
    <recommendedName>
        <fullName evidence="1">Carboxymuconolactone decarboxylase-like domain-containing protein</fullName>
    </recommendedName>
</protein>
<name>A0A2M8J273_9RHOB</name>
<proteinExistence type="predicted"/>
<dbReference type="Proteomes" id="UP000231553">
    <property type="component" value="Unassembled WGS sequence"/>
</dbReference>
<dbReference type="Pfam" id="PF02627">
    <property type="entry name" value="CMD"/>
    <property type="match status" value="1"/>
</dbReference>
<dbReference type="EMBL" id="PGTB01000028">
    <property type="protein sequence ID" value="PJE36873.1"/>
    <property type="molecule type" value="Genomic_DNA"/>
</dbReference>
<dbReference type="AlphaFoldDB" id="A0A2M8J273"/>
<dbReference type="Gene3D" id="1.20.1290.10">
    <property type="entry name" value="AhpD-like"/>
    <property type="match status" value="1"/>
</dbReference>
<sequence length="135" mass="14430">MSLDEPHTDTYARGKALSEAVNPGMEDALARRYDALVPGLSRTVVDVAYGQFYARGVVDEKTRLLATVAALAALGGQTRPQLKVNIASARAVGASREEVAEIIFQMTLYGGFPAMINALNAALEVFDAEEREGAE</sequence>
<dbReference type="PANTHER" id="PTHR33570:SF10">
    <property type="entry name" value="GAMMA-CARBOXYMUCONOLACTONE DECARBOXYLASE"/>
    <property type="match status" value="1"/>
</dbReference>
<organism evidence="2 3">
    <name type="scientific">Pseudooceanicola lipolyticus</name>
    <dbReference type="NCBI Taxonomy" id="2029104"/>
    <lineage>
        <taxon>Bacteria</taxon>
        <taxon>Pseudomonadati</taxon>
        <taxon>Pseudomonadota</taxon>
        <taxon>Alphaproteobacteria</taxon>
        <taxon>Rhodobacterales</taxon>
        <taxon>Paracoccaceae</taxon>
        <taxon>Pseudooceanicola</taxon>
    </lineage>
</organism>